<dbReference type="InterPro" id="IPR053918">
    <property type="entry name" value="DUF6980"/>
</dbReference>
<evidence type="ECO:0000313" key="2">
    <source>
        <dbReference type="EMBL" id="RZU40289.1"/>
    </source>
</evidence>
<dbReference type="EMBL" id="SHKW01000001">
    <property type="protein sequence ID" value="RZU40289.1"/>
    <property type="molecule type" value="Genomic_DNA"/>
</dbReference>
<dbReference type="OrthoDB" id="281971at2"/>
<gene>
    <name evidence="2" type="ORF">BDD14_1735</name>
</gene>
<name>A0A4Q7YTL8_9BACT</name>
<keyword evidence="3" id="KW-1185">Reference proteome</keyword>
<reference evidence="2 3" key="1">
    <citation type="submission" date="2019-02" db="EMBL/GenBank/DDBJ databases">
        <title>Genomic Encyclopedia of Archaeal and Bacterial Type Strains, Phase II (KMG-II): from individual species to whole genera.</title>
        <authorList>
            <person name="Goeker M."/>
        </authorList>
    </citation>
    <scope>NUCLEOTIDE SEQUENCE [LARGE SCALE GENOMIC DNA]</scope>
    <source>
        <strain evidence="2 3">DSM 18101</strain>
    </source>
</reference>
<organism evidence="2 3">
    <name type="scientific">Edaphobacter modestus</name>
    <dbReference type="NCBI Taxonomy" id="388466"/>
    <lineage>
        <taxon>Bacteria</taxon>
        <taxon>Pseudomonadati</taxon>
        <taxon>Acidobacteriota</taxon>
        <taxon>Terriglobia</taxon>
        <taxon>Terriglobales</taxon>
        <taxon>Acidobacteriaceae</taxon>
        <taxon>Edaphobacter</taxon>
    </lineage>
</organism>
<dbReference type="Pfam" id="PF22400">
    <property type="entry name" value="DUF6980"/>
    <property type="match status" value="1"/>
</dbReference>
<comment type="caution">
    <text evidence="2">The sequence shown here is derived from an EMBL/GenBank/DDBJ whole genome shotgun (WGS) entry which is preliminary data.</text>
</comment>
<dbReference type="AlphaFoldDB" id="A0A4Q7YTL8"/>
<evidence type="ECO:0000313" key="3">
    <source>
        <dbReference type="Proteomes" id="UP000292958"/>
    </source>
</evidence>
<dbReference type="Proteomes" id="UP000292958">
    <property type="component" value="Unassembled WGS sequence"/>
</dbReference>
<protein>
    <recommendedName>
        <fullName evidence="1">DUF6980 domain-containing protein</fullName>
    </recommendedName>
</protein>
<accession>A0A4Q7YTL8</accession>
<proteinExistence type="predicted"/>
<feature type="domain" description="DUF6980" evidence="1">
    <location>
        <begin position="18"/>
        <end position="67"/>
    </location>
</feature>
<sequence length="68" mass="7568">MSTHCCERMTLLLNDGEGAAIIYNSKFDEYGIPVLDGGSSYITLEFCPWCGAKLPPSKRDEYFGRLEG</sequence>
<evidence type="ECO:0000259" key="1">
    <source>
        <dbReference type="Pfam" id="PF22400"/>
    </source>
</evidence>
<dbReference type="RefSeq" id="WP_130418371.1">
    <property type="nucleotide sequence ID" value="NZ_SHKW01000001.1"/>
</dbReference>